<organism evidence="1 2">
    <name type="scientific">Ascaris lumbricoides</name>
    <name type="common">Giant roundworm</name>
    <dbReference type="NCBI Taxonomy" id="6252"/>
    <lineage>
        <taxon>Eukaryota</taxon>
        <taxon>Metazoa</taxon>
        <taxon>Ecdysozoa</taxon>
        <taxon>Nematoda</taxon>
        <taxon>Chromadorea</taxon>
        <taxon>Rhabditida</taxon>
        <taxon>Spirurina</taxon>
        <taxon>Ascaridomorpha</taxon>
        <taxon>Ascaridoidea</taxon>
        <taxon>Ascarididae</taxon>
        <taxon>Ascaris</taxon>
    </lineage>
</organism>
<proteinExistence type="predicted"/>
<accession>A0A0M3HHG7</accession>
<protein>
    <submittedName>
        <fullName evidence="2">cAMP-binding protein</fullName>
    </submittedName>
</protein>
<keyword evidence="1" id="KW-1185">Reference proteome</keyword>
<reference evidence="2" key="1">
    <citation type="submission" date="2017-02" db="UniProtKB">
        <authorList>
            <consortium name="WormBaseParasite"/>
        </authorList>
    </citation>
    <scope>IDENTIFICATION</scope>
</reference>
<dbReference type="AlphaFoldDB" id="A0A0M3HHG7"/>
<sequence>MVHIYAWDQKFFPLAQPLEHDMLLVSKKLTYQRTSHETMKAKMSTWSWKREFQGQ</sequence>
<evidence type="ECO:0000313" key="2">
    <source>
        <dbReference type="WBParaSite" id="ALUE_0000096201-mRNA-1"/>
    </source>
</evidence>
<name>A0A0M3HHG7_ASCLU</name>
<evidence type="ECO:0000313" key="1">
    <source>
        <dbReference type="Proteomes" id="UP000036681"/>
    </source>
</evidence>
<dbReference type="WBParaSite" id="ALUE_0000096201-mRNA-1">
    <property type="protein sequence ID" value="ALUE_0000096201-mRNA-1"/>
    <property type="gene ID" value="ALUE_0000096201"/>
</dbReference>
<dbReference type="Proteomes" id="UP000036681">
    <property type="component" value="Unplaced"/>
</dbReference>